<dbReference type="PANTHER" id="PTHR24186:SF38">
    <property type="entry name" value="ANKYRIN REPEAT FAMILY PROTEIN"/>
    <property type="match status" value="1"/>
</dbReference>
<dbReference type="Proteomes" id="UP000250321">
    <property type="component" value="Unassembled WGS sequence"/>
</dbReference>
<dbReference type="InterPro" id="IPR002110">
    <property type="entry name" value="Ankyrin_rpt"/>
</dbReference>
<keyword evidence="2 3" id="KW-0040">ANK repeat</keyword>
<dbReference type="Pfam" id="PF00023">
    <property type="entry name" value="Ank"/>
    <property type="match status" value="1"/>
</dbReference>
<evidence type="ECO:0000256" key="1">
    <source>
        <dbReference type="ARBA" id="ARBA00022737"/>
    </source>
</evidence>
<dbReference type="STRING" id="2094558.A0A314ZGA7"/>
<dbReference type="SUPFAM" id="SSF48403">
    <property type="entry name" value="Ankyrin repeat"/>
    <property type="match status" value="2"/>
</dbReference>
<organism evidence="4 5">
    <name type="scientific">Prunus yedoensis var. nudiflora</name>
    <dbReference type="NCBI Taxonomy" id="2094558"/>
    <lineage>
        <taxon>Eukaryota</taxon>
        <taxon>Viridiplantae</taxon>
        <taxon>Streptophyta</taxon>
        <taxon>Embryophyta</taxon>
        <taxon>Tracheophyta</taxon>
        <taxon>Spermatophyta</taxon>
        <taxon>Magnoliopsida</taxon>
        <taxon>eudicotyledons</taxon>
        <taxon>Gunneridae</taxon>
        <taxon>Pentapetalae</taxon>
        <taxon>rosids</taxon>
        <taxon>fabids</taxon>
        <taxon>Rosales</taxon>
        <taxon>Rosaceae</taxon>
        <taxon>Amygdaloideae</taxon>
        <taxon>Amygdaleae</taxon>
        <taxon>Prunus</taxon>
    </lineage>
</organism>
<gene>
    <name evidence="4" type="ORF">Pyn_39470</name>
</gene>
<protein>
    <submittedName>
        <fullName evidence="4">Uncharacterized protein</fullName>
    </submittedName>
</protein>
<dbReference type="PROSITE" id="PS50297">
    <property type="entry name" value="ANK_REP_REGION"/>
    <property type="match status" value="1"/>
</dbReference>
<evidence type="ECO:0000256" key="2">
    <source>
        <dbReference type="ARBA" id="ARBA00023043"/>
    </source>
</evidence>
<dbReference type="OrthoDB" id="20872at2759"/>
<reference evidence="4 5" key="1">
    <citation type="submission" date="2018-02" db="EMBL/GenBank/DDBJ databases">
        <title>Draft genome of wild Prunus yedoensis var. nudiflora.</title>
        <authorList>
            <person name="Baek S."/>
            <person name="Kim J.-H."/>
            <person name="Choi K."/>
            <person name="Kim G.-B."/>
            <person name="Cho A."/>
            <person name="Jang H."/>
            <person name="Shin C.-H."/>
            <person name="Yu H.-J."/>
            <person name="Mun J.-H."/>
        </authorList>
    </citation>
    <scope>NUCLEOTIDE SEQUENCE [LARGE SCALE GENOMIC DNA]</scope>
    <source>
        <strain evidence="5">cv. Jeju island</strain>
        <tissue evidence="4">Leaf</tissue>
    </source>
</reference>
<evidence type="ECO:0000313" key="4">
    <source>
        <dbReference type="EMBL" id="PQQ17443.1"/>
    </source>
</evidence>
<dbReference type="SMART" id="SM00248">
    <property type="entry name" value="ANK"/>
    <property type="match status" value="8"/>
</dbReference>
<dbReference type="AlphaFoldDB" id="A0A314ZGA7"/>
<name>A0A314ZGA7_PRUYE</name>
<dbReference type="GO" id="GO:0005886">
    <property type="term" value="C:plasma membrane"/>
    <property type="evidence" value="ECO:0007669"/>
    <property type="project" value="TreeGrafter"/>
</dbReference>
<evidence type="ECO:0000313" key="5">
    <source>
        <dbReference type="Proteomes" id="UP000250321"/>
    </source>
</evidence>
<dbReference type="Gene3D" id="1.25.40.20">
    <property type="entry name" value="Ankyrin repeat-containing domain"/>
    <property type="match status" value="3"/>
</dbReference>
<dbReference type="Pfam" id="PF12796">
    <property type="entry name" value="Ank_2"/>
    <property type="match status" value="2"/>
</dbReference>
<comment type="caution">
    <text evidence="4">The sequence shown here is derived from an EMBL/GenBank/DDBJ whole genome shotgun (WGS) entry which is preliminary data.</text>
</comment>
<dbReference type="EMBL" id="PJQY01000151">
    <property type="protein sequence ID" value="PQQ17443.1"/>
    <property type="molecule type" value="Genomic_DNA"/>
</dbReference>
<dbReference type="PANTHER" id="PTHR24186">
    <property type="entry name" value="PROTEIN PHOSPHATASE 1 REGULATORY SUBUNIT"/>
    <property type="match status" value="1"/>
</dbReference>
<dbReference type="InterPro" id="IPR036770">
    <property type="entry name" value="Ankyrin_rpt-contain_sf"/>
</dbReference>
<evidence type="ECO:0000256" key="3">
    <source>
        <dbReference type="PROSITE-ProRule" id="PRU00023"/>
    </source>
</evidence>
<dbReference type="PROSITE" id="PS50088">
    <property type="entry name" value="ANK_REPEAT"/>
    <property type="match status" value="1"/>
</dbReference>
<keyword evidence="5" id="KW-1185">Reference proteome</keyword>
<proteinExistence type="predicted"/>
<sequence>MDPRLLESISSNNAPAFISLVHENEGLIEERTADSLNTVLHLASKFGNIDMVSEITKLYPEMVTAENKHLETPAHEACRQGNASILKLLLEANPRAACRLNSEKKSASFVACSLGHFDAVNVLLKQPGFASIEEVGLDQTCIHVALSNGHADIVREMLNFCSDYAQKTDEKGNSPLHFSCNKGHGEKTWMLLHRDVNLALQYNNNGYTPLHLAAINGNISVLEDFALKAPTAFHYLTKEEETIFHLTVRYGKFKALLFLMHVANSSNLVQCQDRYGSTILHLAVSKGRYEKHFMSCSIQIAEYLINKARVEINSRNCKKDLQHLTSSIRPRTLQTLGIFRPYSEEPVVKEVLM</sequence>
<accession>A0A314ZGA7</accession>
<keyword evidence="1" id="KW-0677">Repeat</keyword>
<feature type="repeat" description="ANK" evidence="3">
    <location>
        <begin position="205"/>
        <end position="223"/>
    </location>
</feature>